<dbReference type="Gene3D" id="3.10.490.10">
    <property type="entry name" value="Gamma-glutamyl cyclotransferase-like"/>
    <property type="match status" value="1"/>
</dbReference>
<dbReference type="InterPro" id="IPR036568">
    <property type="entry name" value="GGCT-like_sf"/>
</dbReference>
<evidence type="ECO:0000256" key="2">
    <source>
        <dbReference type="PIRSR" id="PIRSR617939-1"/>
    </source>
</evidence>
<organism evidence="4 5">
    <name type="scientific">Litoreibacter janthinus</name>
    <dbReference type="NCBI Taxonomy" id="670154"/>
    <lineage>
        <taxon>Bacteria</taxon>
        <taxon>Pseudomonadati</taxon>
        <taxon>Pseudomonadota</taxon>
        <taxon>Alphaproteobacteria</taxon>
        <taxon>Rhodobacterales</taxon>
        <taxon>Roseobacteraceae</taxon>
        <taxon>Litoreibacter</taxon>
    </lineage>
</organism>
<protein>
    <submittedName>
        <fullName evidence="4">AIG2-like family protein</fullName>
    </submittedName>
</protein>
<evidence type="ECO:0000256" key="3">
    <source>
        <dbReference type="PIRSR" id="PIRSR617939-2"/>
    </source>
</evidence>
<gene>
    <name evidence="4" type="ORF">SAMN04488002_0148</name>
</gene>
<dbReference type="CDD" id="cd06661">
    <property type="entry name" value="GGCT_like"/>
    <property type="match status" value="1"/>
</dbReference>
<accession>A0A1I6FRD3</accession>
<dbReference type="Proteomes" id="UP000199658">
    <property type="component" value="Unassembled WGS sequence"/>
</dbReference>
<dbReference type="RefSeq" id="WP_090211228.1">
    <property type="nucleotide sequence ID" value="NZ_FOYO01000001.1"/>
</dbReference>
<keyword evidence="5" id="KW-1185">Reference proteome</keyword>
<sequence>MTQAADRIYYFAYGSCMDQASLTRSLEIDVLDYFVGPARLSGFQLVFNYASVPENVCFANIEARPDQIAEGALFHLPVEALPALDKREGVSSSRYGRFMVKVELDGGVFEALSYHGLVTLPFEASPSPRYRGMLEQGLSDARVSQAYRSQTLAHIDSLPNRSDMEREFSGAVVK</sequence>
<dbReference type="EMBL" id="FOYO01000001">
    <property type="protein sequence ID" value="SFR32520.1"/>
    <property type="molecule type" value="Genomic_DNA"/>
</dbReference>
<feature type="binding site" evidence="3">
    <location>
        <begin position="10"/>
        <end position="15"/>
    </location>
    <ligand>
        <name>substrate</name>
    </ligand>
</feature>
<dbReference type="SUPFAM" id="SSF110857">
    <property type="entry name" value="Gamma-glutamyl cyclotransferase-like"/>
    <property type="match status" value="1"/>
</dbReference>
<dbReference type="PANTHER" id="PTHR12935">
    <property type="entry name" value="GAMMA-GLUTAMYLCYCLOTRANSFERASE"/>
    <property type="match status" value="1"/>
</dbReference>
<evidence type="ECO:0000313" key="5">
    <source>
        <dbReference type="Proteomes" id="UP000199658"/>
    </source>
</evidence>
<keyword evidence="1" id="KW-0456">Lyase</keyword>
<feature type="binding site" evidence="3">
    <location>
        <position position="130"/>
    </location>
    <ligand>
        <name>substrate</name>
    </ligand>
</feature>
<proteinExistence type="predicted"/>
<dbReference type="AlphaFoldDB" id="A0A1I6FRD3"/>
<dbReference type="OrthoDB" id="141582at2"/>
<name>A0A1I6FRD3_9RHOB</name>
<dbReference type="Pfam" id="PF13772">
    <property type="entry name" value="AIG2_2"/>
    <property type="match status" value="1"/>
</dbReference>
<feature type="active site" description="Proton acceptor" evidence="2">
    <location>
        <position position="88"/>
    </location>
</feature>
<dbReference type="GO" id="GO:0003839">
    <property type="term" value="F:gamma-glutamylcyclotransferase activity"/>
    <property type="evidence" value="ECO:0007669"/>
    <property type="project" value="InterPro"/>
</dbReference>
<dbReference type="InterPro" id="IPR017939">
    <property type="entry name" value="G-Glutamylcylcotransferase"/>
</dbReference>
<reference evidence="5" key="1">
    <citation type="submission" date="2016-10" db="EMBL/GenBank/DDBJ databases">
        <authorList>
            <person name="Varghese N."/>
            <person name="Submissions S."/>
        </authorList>
    </citation>
    <scope>NUCLEOTIDE SEQUENCE [LARGE SCALE GENOMIC DNA]</scope>
    <source>
        <strain evidence="5">DSM 26921</strain>
    </source>
</reference>
<dbReference type="STRING" id="670154.SAMN04488002_0148"/>
<evidence type="ECO:0000313" key="4">
    <source>
        <dbReference type="EMBL" id="SFR32520.1"/>
    </source>
</evidence>
<dbReference type="InterPro" id="IPR013024">
    <property type="entry name" value="GGCT-like"/>
</dbReference>
<dbReference type="PANTHER" id="PTHR12935:SF0">
    <property type="entry name" value="GAMMA-GLUTAMYLCYCLOTRANSFERASE"/>
    <property type="match status" value="1"/>
</dbReference>
<evidence type="ECO:0000256" key="1">
    <source>
        <dbReference type="ARBA" id="ARBA00023239"/>
    </source>
</evidence>